<feature type="chain" id="PRO_5045328625" description="EF-hand domain-containing protein" evidence="2">
    <location>
        <begin position="23"/>
        <end position="106"/>
    </location>
</feature>
<name>A0ABS8BKA6_9NEIS</name>
<keyword evidence="2" id="KW-0732">Signal</keyword>
<sequence length="106" mass="11460">MRTSMKALLLAATVFTTSMAFAATPTCPKMPKGDITKAEHQKMSDARFEQMDANKDGTVTVAERRAAREAMRANCSSKKGHRGMAHGSMPAHASMPANASMPMHHQ</sequence>
<accession>A0ABS8BKA6</accession>
<proteinExistence type="predicted"/>
<evidence type="ECO:0000256" key="1">
    <source>
        <dbReference type="SAM" id="MobiDB-lite"/>
    </source>
</evidence>
<feature type="region of interest" description="Disordered" evidence="1">
    <location>
        <begin position="68"/>
        <end position="106"/>
    </location>
</feature>
<dbReference type="Gene3D" id="1.10.238.10">
    <property type="entry name" value="EF-hand"/>
    <property type="match status" value="1"/>
</dbReference>
<evidence type="ECO:0008006" key="5">
    <source>
        <dbReference type="Google" id="ProtNLM"/>
    </source>
</evidence>
<evidence type="ECO:0000313" key="3">
    <source>
        <dbReference type="EMBL" id="MCB5196155.1"/>
    </source>
</evidence>
<organism evidence="3 4">
    <name type="scientific">Deefgea salmonis</name>
    <dbReference type="NCBI Taxonomy" id="2875502"/>
    <lineage>
        <taxon>Bacteria</taxon>
        <taxon>Pseudomonadati</taxon>
        <taxon>Pseudomonadota</taxon>
        <taxon>Betaproteobacteria</taxon>
        <taxon>Neisseriales</taxon>
        <taxon>Chitinibacteraceae</taxon>
        <taxon>Deefgea</taxon>
    </lineage>
</organism>
<keyword evidence="4" id="KW-1185">Reference proteome</keyword>
<dbReference type="Proteomes" id="UP001198034">
    <property type="component" value="Unassembled WGS sequence"/>
</dbReference>
<feature type="signal peptide" evidence="2">
    <location>
        <begin position="1"/>
        <end position="22"/>
    </location>
</feature>
<reference evidence="3 4" key="1">
    <citation type="submission" date="2021-10" db="EMBL/GenBank/DDBJ databases">
        <authorList>
            <person name="Chen M."/>
        </authorList>
    </citation>
    <scope>NUCLEOTIDE SEQUENCE [LARGE SCALE GENOMIC DNA]</scope>
    <source>
        <strain evidence="3 4">H3-26</strain>
    </source>
</reference>
<gene>
    <name evidence="3" type="ORF">LG219_07650</name>
</gene>
<dbReference type="EMBL" id="JAJAWG010000003">
    <property type="protein sequence ID" value="MCB5196155.1"/>
    <property type="molecule type" value="Genomic_DNA"/>
</dbReference>
<evidence type="ECO:0000256" key="2">
    <source>
        <dbReference type="SAM" id="SignalP"/>
    </source>
</evidence>
<dbReference type="RefSeq" id="WP_226763926.1">
    <property type="nucleotide sequence ID" value="NZ_JAJAWG010000003.1"/>
</dbReference>
<comment type="caution">
    <text evidence="3">The sequence shown here is derived from an EMBL/GenBank/DDBJ whole genome shotgun (WGS) entry which is preliminary data.</text>
</comment>
<evidence type="ECO:0000313" key="4">
    <source>
        <dbReference type="Proteomes" id="UP001198034"/>
    </source>
</evidence>
<protein>
    <recommendedName>
        <fullName evidence="5">EF-hand domain-containing protein</fullName>
    </recommendedName>
</protein>